<dbReference type="Proteomes" id="UP000027002">
    <property type="component" value="Chromosome 5"/>
</dbReference>
<accession>A0A8E5HUJ2</accession>
<dbReference type="KEGG" id="uvi:66066913"/>
<keyword evidence="3" id="KW-1185">Reference proteome</keyword>
<reference evidence="2" key="1">
    <citation type="submission" date="2020-03" db="EMBL/GenBank/DDBJ databases">
        <title>A mixture of massive structural variations and highly conserved coding sequences in Ustilaginoidea virens genome.</title>
        <authorList>
            <person name="Zhang K."/>
            <person name="Zhao Z."/>
            <person name="Zhang Z."/>
            <person name="Li Y."/>
            <person name="Hsiang T."/>
            <person name="Sun W."/>
        </authorList>
    </citation>
    <scope>NUCLEOTIDE SEQUENCE</scope>
    <source>
        <strain evidence="2">UV-8b</strain>
    </source>
</reference>
<dbReference type="RefSeq" id="XP_042999568.1">
    <property type="nucleotide sequence ID" value="XM_043143633.1"/>
</dbReference>
<keyword evidence="1" id="KW-0472">Membrane</keyword>
<keyword evidence="1" id="KW-1133">Transmembrane helix</keyword>
<evidence type="ECO:0000256" key="1">
    <source>
        <dbReference type="SAM" id="Phobius"/>
    </source>
</evidence>
<evidence type="ECO:0000313" key="2">
    <source>
        <dbReference type="EMBL" id="QUC21895.1"/>
    </source>
</evidence>
<organism evidence="2 3">
    <name type="scientific">Ustilaginoidea virens</name>
    <name type="common">Rice false smut fungus</name>
    <name type="synonym">Villosiclava virens</name>
    <dbReference type="NCBI Taxonomy" id="1159556"/>
    <lineage>
        <taxon>Eukaryota</taxon>
        <taxon>Fungi</taxon>
        <taxon>Dikarya</taxon>
        <taxon>Ascomycota</taxon>
        <taxon>Pezizomycotina</taxon>
        <taxon>Sordariomycetes</taxon>
        <taxon>Hypocreomycetidae</taxon>
        <taxon>Hypocreales</taxon>
        <taxon>Clavicipitaceae</taxon>
        <taxon>Ustilaginoidea</taxon>
    </lineage>
</organism>
<gene>
    <name evidence="2" type="ORF">UV8b_06136</name>
</gene>
<evidence type="ECO:0000313" key="3">
    <source>
        <dbReference type="Proteomes" id="UP000027002"/>
    </source>
</evidence>
<dbReference type="AlphaFoldDB" id="A0A8E5HUJ2"/>
<name>A0A8E5HUJ2_USTVR</name>
<keyword evidence="1" id="KW-0812">Transmembrane</keyword>
<proteinExistence type="predicted"/>
<sequence length="182" mass="20165">MGAIKAVVKFIVAPIAIVVLLAILVVVLVKIRRRRAKQKDIERGEFPPPFLPPPNHLMVAQKETPQYSAAKVADTGPSALLHDASAKPSPVSRSIWVQAGLPIDKRDCEVHELSIRLRVGYITITWLPYGCNMIESSVTGREHVSRRSTQDVVAQETPSKDTILVGVYRKLLTKEDHDDLCV</sequence>
<protein>
    <submittedName>
        <fullName evidence="2">Uncharacterized protein</fullName>
    </submittedName>
</protein>
<feature type="transmembrane region" description="Helical" evidence="1">
    <location>
        <begin position="6"/>
        <end position="29"/>
    </location>
</feature>
<dbReference type="EMBL" id="CP072757">
    <property type="protein sequence ID" value="QUC21895.1"/>
    <property type="molecule type" value="Genomic_DNA"/>
</dbReference>
<dbReference type="GeneID" id="66066913"/>